<evidence type="ECO:0000256" key="5">
    <source>
        <dbReference type="ARBA" id="ARBA00023033"/>
    </source>
</evidence>
<dbReference type="EMBL" id="JADIXZ010000006">
    <property type="protein sequence ID" value="MBK6301902.1"/>
    <property type="molecule type" value="Genomic_DNA"/>
</dbReference>
<gene>
    <name evidence="7" type="ORF">IPF40_12985</name>
    <name evidence="8" type="ORF">IPP00_11340</name>
</gene>
<proteinExistence type="predicted"/>
<evidence type="ECO:0000313" key="9">
    <source>
        <dbReference type="Proteomes" id="UP000718281"/>
    </source>
</evidence>
<dbReference type="Pfam" id="PF01494">
    <property type="entry name" value="FAD_binding_3"/>
    <property type="match status" value="1"/>
</dbReference>
<evidence type="ECO:0000256" key="2">
    <source>
        <dbReference type="ARBA" id="ARBA00022630"/>
    </source>
</evidence>
<comment type="cofactor">
    <cofactor evidence="1">
        <name>FAD</name>
        <dbReference type="ChEBI" id="CHEBI:57692"/>
    </cofactor>
</comment>
<dbReference type="EMBL" id="JADKGK010000020">
    <property type="protein sequence ID" value="MBL0004544.1"/>
    <property type="molecule type" value="Genomic_DNA"/>
</dbReference>
<evidence type="ECO:0000313" key="8">
    <source>
        <dbReference type="EMBL" id="MBL0004544.1"/>
    </source>
</evidence>
<keyword evidence="3" id="KW-0274">FAD</keyword>
<evidence type="ECO:0000256" key="1">
    <source>
        <dbReference type="ARBA" id="ARBA00001974"/>
    </source>
</evidence>
<dbReference type="Proteomes" id="UP000718281">
    <property type="component" value="Unassembled WGS sequence"/>
</dbReference>
<feature type="domain" description="FAD-binding" evidence="6">
    <location>
        <begin position="11"/>
        <end position="358"/>
    </location>
</feature>
<dbReference type="GO" id="GO:0004497">
    <property type="term" value="F:monooxygenase activity"/>
    <property type="evidence" value="ECO:0007669"/>
    <property type="project" value="UniProtKB-KW"/>
</dbReference>
<keyword evidence="4" id="KW-0560">Oxidoreductase</keyword>
<evidence type="ECO:0000256" key="3">
    <source>
        <dbReference type="ARBA" id="ARBA00022827"/>
    </source>
</evidence>
<dbReference type="PRINTS" id="PR00420">
    <property type="entry name" value="RNGMNOXGNASE"/>
</dbReference>
<reference evidence="7 9" key="1">
    <citation type="submission" date="2020-10" db="EMBL/GenBank/DDBJ databases">
        <title>Connecting structure to function with the recovery of over 1000 high-quality activated sludge metagenome-assembled genomes encoding full-length rRNA genes using long-read sequencing.</title>
        <authorList>
            <person name="Singleton C.M."/>
            <person name="Petriglieri F."/>
            <person name="Kristensen J.M."/>
            <person name="Kirkegaard R.H."/>
            <person name="Michaelsen T.Y."/>
            <person name="Andersen M.H."/>
            <person name="Karst S.M."/>
            <person name="Dueholm M.S."/>
            <person name="Nielsen P.H."/>
            <person name="Albertsen M."/>
        </authorList>
    </citation>
    <scope>NUCLEOTIDE SEQUENCE [LARGE SCALE GENOMIC DNA]</scope>
    <source>
        <strain evidence="7">AalE_18-Q3-R2-46_BAT3C.188</strain>
        <strain evidence="8">Ribe_18-Q3-R11-54_MAXAC.001</strain>
    </source>
</reference>
<dbReference type="GO" id="GO:0071949">
    <property type="term" value="F:FAD binding"/>
    <property type="evidence" value="ECO:0007669"/>
    <property type="project" value="InterPro"/>
</dbReference>
<dbReference type="PANTHER" id="PTHR13789:SF318">
    <property type="entry name" value="GERANYLGERANYL DIPHOSPHATE REDUCTASE"/>
    <property type="match status" value="1"/>
</dbReference>
<dbReference type="AlphaFoldDB" id="A0A934X6W3"/>
<protein>
    <submittedName>
        <fullName evidence="7">FAD-dependent monooxygenase</fullName>
    </submittedName>
</protein>
<dbReference type="InterPro" id="IPR002938">
    <property type="entry name" value="FAD-bd"/>
</dbReference>
<evidence type="ECO:0000256" key="4">
    <source>
        <dbReference type="ARBA" id="ARBA00023002"/>
    </source>
</evidence>
<name>A0A934X6W3_9MICO</name>
<dbReference type="Proteomes" id="UP000886632">
    <property type="component" value="Unassembled WGS sequence"/>
</dbReference>
<organism evidence="7 9">
    <name type="scientific">Candidatus Phosphoribacter hodrii</name>
    <dbReference type="NCBI Taxonomy" id="2953743"/>
    <lineage>
        <taxon>Bacteria</taxon>
        <taxon>Bacillati</taxon>
        <taxon>Actinomycetota</taxon>
        <taxon>Actinomycetes</taxon>
        <taxon>Micrococcales</taxon>
        <taxon>Dermatophilaceae</taxon>
        <taxon>Candidatus Phosphoribacter</taxon>
    </lineage>
</organism>
<dbReference type="Gene3D" id="3.50.50.60">
    <property type="entry name" value="FAD/NAD(P)-binding domain"/>
    <property type="match status" value="1"/>
</dbReference>
<comment type="caution">
    <text evidence="7">The sequence shown here is derived from an EMBL/GenBank/DDBJ whole genome shotgun (WGS) entry which is preliminary data.</text>
</comment>
<evidence type="ECO:0000313" key="7">
    <source>
        <dbReference type="EMBL" id="MBK6301902.1"/>
    </source>
</evidence>
<keyword evidence="5 7" id="KW-0503">Monooxygenase</keyword>
<sequence length="403" mass="43093">MGEGTTESAREIVVVGGGIGGLTTALALARDGRTVRVLERAERFAEVGAGLQLAPNATGILRRLGVLDAVLDVGVAPARIVVADARTGEGLVSADLGDRFLRTFGSPYLVVHRGDLLDVLLQAARSAGVVLENGKAVVRTETVGGETRVVCSDGSEYAARAVIAADGLRSHLREAIHGASEPIASGYVAYRGALPIEQVERPHDLDTVISWVGPGLHLVQYPIRRGDLYNQVAVFKSPSFATGNPDWGGPDELDAAFSGMCPAVRVALPALQRNFRWPTFDREPVDTWVDGRTALLGDAAHAMLQYLAQGACQAIEDAATLAQQFAAHDGATADDGGVDRALAAYQRIRAPRTARVQRSARVWGDIWHIDGTGALLRNELFRGITDDDYSYADWLWGWEPPTN</sequence>
<keyword evidence="2" id="KW-0285">Flavoprotein</keyword>
<dbReference type="PANTHER" id="PTHR13789">
    <property type="entry name" value="MONOOXYGENASE"/>
    <property type="match status" value="1"/>
</dbReference>
<dbReference type="SUPFAM" id="SSF54373">
    <property type="entry name" value="FAD-linked reductases, C-terminal domain"/>
    <property type="match status" value="1"/>
</dbReference>
<dbReference type="InterPro" id="IPR050493">
    <property type="entry name" value="FAD-dep_Monooxygenase_BioMet"/>
</dbReference>
<accession>A0A934X6W3</accession>
<dbReference type="SUPFAM" id="SSF51905">
    <property type="entry name" value="FAD/NAD(P)-binding domain"/>
    <property type="match status" value="1"/>
</dbReference>
<dbReference type="InterPro" id="IPR036188">
    <property type="entry name" value="FAD/NAD-bd_sf"/>
</dbReference>
<evidence type="ECO:0000259" key="6">
    <source>
        <dbReference type="Pfam" id="PF01494"/>
    </source>
</evidence>